<dbReference type="Proteomes" id="UP001500840">
    <property type="component" value="Unassembled WGS sequence"/>
</dbReference>
<comment type="caution">
    <text evidence="1">The sequence shown here is derived from an EMBL/GenBank/DDBJ whole genome shotgun (WGS) entry which is preliminary data.</text>
</comment>
<reference evidence="2" key="1">
    <citation type="journal article" date="2019" name="Int. J. Syst. Evol. Microbiol.">
        <title>The Global Catalogue of Microorganisms (GCM) 10K type strain sequencing project: providing services to taxonomists for standard genome sequencing and annotation.</title>
        <authorList>
            <consortium name="The Broad Institute Genomics Platform"/>
            <consortium name="The Broad Institute Genome Sequencing Center for Infectious Disease"/>
            <person name="Wu L."/>
            <person name="Ma J."/>
        </authorList>
    </citation>
    <scope>NUCLEOTIDE SEQUENCE [LARGE SCALE GENOMIC DNA]</scope>
    <source>
        <strain evidence="2">JCM 17759</strain>
    </source>
</reference>
<sequence>MSGIGHRCEAFRSETREELRGFSPSNESLDDFRYAESAQTVLEEMLHSVPLKGVRDLFCMVYFTFILHALFGL</sequence>
<keyword evidence="2" id="KW-1185">Reference proteome</keyword>
<organism evidence="1 2">
    <name type="scientific">Novipirellula rosea</name>
    <dbReference type="NCBI Taxonomy" id="1031540"/>
    <lineage>
        <taxon>Bacteria</taxon>
        <taxon>Pseudomonadati</taxon>
        <taxon>Planctomycetota</taxon>
        <taxon>Planctomycetia</taxon>
        <taxon>Pirellulales</taxon>
        <taxon>Pirellulaceae</taxon>
        <taxon>Novipirellula</taxon>
    </lineage>
</organism>
<evidence type="ECO:0000313" key="1">
    <source>
        <dbReference type="EMBL" id="GAA4455275.1"/>
    </source>
</evidence>
<protein>
    <submittedName>
        <fullName evidence="1">Uncharacterized protein</fullName>
    </submittedName>
</protein>
<dbReference type="EMBL" id="BAABGA010000035">
    <property type="protein sequence ID" value="GAA4455275.1"/>
    <property type="molecule type" value="Genomic_DNA"/>
</dbReference>
<proteinExistence type="predicted"/>
<gene>
    <name evidence="1" type="ORF">GCM10023156_29020</name>
</gene>
<evidence type="ECO:0000313" key="2">
    <source>
        <dbReference type="Proteomes" id="UP001500840"/>
    </source>
</evidence>
<accession>A0ABP8MW17</accession>
<name>A0ABP8MW17_9BACT</name>